<dbReference type="PRINTS" id="PR00033">
    <property type="entry name" value="HTHASNC"/>
</dbReference>
<dbReference type="RefSeq" id="WP_083065837.1">
    <property type="nucleotide sequence ID" value="NZ_MVHG01000053.1"/>
</dbReference>
<dbReference type="InterPro" id="IPR019888">
    <property type="entry name" value="Tscrpt_reg_AsnC-like"/>
</dbReference>
<organism evidence="6 7">
    <name type="scientific">Mycobacterium arosiense ATCC BAA-1401 = DSM 45069</name>
    <dbReference type="NCBI Taxonomy" id="1265311"/>
    <lineage>
        <taxon>Bacteria</taxon>
        <taxon>Bacillati</taxon>
        <taxon>Actinomycetota</taxon>
        <taxon>Actinomycetes</taxon>
        <taxon>Mycobacteriales</taxon>
        <taxon>Mycobacteriaceae</taxon>
        <taxon>Mycobacterium</taxon>
        <taxon>Mycobacterium avium complex (MAC)</taxon>
    </lineage>
</organism>
<sequence>MPKPASPRRTRSGPRPQRVAVAQPVEKAELDDLDRALIERLRRDGRESNRSLATRLNVNEVTVAARLRRLEETGLMKVVAITDIRLFGHRDLAFAMINVAGRPIDEVARELAEIPEAVSVTVCTGRFDIIVPLLARDPRHTAELFDSVLKGVDGVESAHGIVALDVLKYDSKWSLFVDPGTTPQAQPSETVDDVDLAIIAMLQRNARRSNRNIAAELKVSEGTVRSRIKRMLGDRVFRIQAITDIAASGVGAHAFLGIRTAPHAADGVAAALAKRDDVGQVTRVLDHFDLIAVIFGTDHRALAGAVIREIALLPGVARAEMFDGYNTLKHTYAWTWIV</sequence>
<feature type="domain" description="HTH asnC-type" evidence="5">
    <location>
        <begin position="191"/>
        <end position="251"/>
    </location>
</feature>
<dbReference type="SUPFAM" id="SSF54909">
    <property type="entry name" value="Dimeric alpha+beta barrel"/>
    <property type="match status" value="2"/>
</dbReference>
<evidence type="ECO:0000256" key="3">
    <source>
        <dbReference type="ARBA" id="ARBA00023163"/>
    </source>
</evidence>
<evidence type="ECO:0000256" key="2">
    <source>
        <dbReference type="ARBA" id="ARBA00023125"/>
    </source>
</evidence>
<dbReference type="InterPro" id="IPR000485">
    <property type="entry name" value="AsnC-type_HTH_dom"/>
</dbReference>
<evidence type="ECO:0000256" key="1">
    <source>
        <dbReference type="ARBA" id="ARBA00023015"/>
    </source>
</evidence>
<dbReference type="SMART" id="SM00344">
    <property type="entry name" value="HTH_ASNC"/>
    <property type="match status" value="2"/>
</dbReference>
<keyword evidence="2" id="KW-0238">DNA-binding</keyword>
<dbReference type="Proteomes" id="UP000192707">
    <property type="component" value="Unassembled WGS sequence"/>
</dbReference>
<dbReference type="PANTHER" id="PTHR30154">
    <property type="entry name" value="LEUCINE-RESPONSIVE REGULATORY PROTEIN"/>
    <property type="match status" value="1"/>
</dbReference>
<feature type="domain" description="HTH asnC-type" evidence="5">
    <location>
        <begin position="30"/>
        <end position="90"/>
    </location>
</feature>
<evidence type="ECO:0000313" key="7">
    <source>
        <dbReference type="Proteomes" id="UP000192707"/>
    </source>
</evidence>
<dbReference type="InterPro" id="IPR054609">
    <property type="entry name" value="PF0864-like_C"/>
</dbReference>
<keyword evidence="1" id="KW-0805">Transcription regulation</keyword>
<dbReference type="SUPFAM" id="SSF46785">
    <property type="entry name" value="Winged helix' DNA-binding domain"/>
    <property type="match status" value="2"/>
</dbReference>
<dbReference type="InterPro" id="IPR011008">
    <property type="entry name" value="Dimeric_a/b-barrel"/>
</dbReference>
<dbReference type="GO" id="GO:0043200">
    <property type="term" value="P:response to amino acid"/>
    <property type="evidence" value="ECO:0007669"/>
    <property type="project" value="TreeGrafter"/>
</dbReference>
<dbReference type="OrthoDB" id="4708849at2"/>
<proteinExistence type="predicted"/>
<protein>
    <recommendedName>
        <fullName evidence="5">HTH asnC-type domain-containing protein</fullName>
    </recommendedName>
</protein>
<reference evidence="6 7" key="1">
    <citation type="submission" date="2016-12" db="EMBL/GenBank/DDBJ databases">
        <title>The new phylogeny of genus Mycobacterium.</title>
        <authorList>
            <person name="Tortoli E."/>
            <person name="Trovato A."/>
            <person name="Cirillo D.M."/>
        </authorList>
    </citation>
    <scope>NUCLEOTIDE SEQUENCE [LARGE SCALE GENOMIC DNA]</scope>
    <source>
        <strain evidence="6 7">DSM 45069</strain>
    </source>
</reference>
<keyword evidence="3" id="KW-0804">Transcription</keyword>
<dbReference type="InterPro" id="IPR036390">
    <property type="entry name" value="WH_DNA-bd_sf"/>
</dbReference>
<dbReference type="InterPro" id="IPR019887">
    <property type="entry name" value="Tscrpt_reg_AsnC/Lrp_C"/>
</dbReference>
<comment type="caution">
    <text evidence="6">The sequence shown here is derived from an EMBL/GenBank/DDBJ whole genome shotgun (WGS) entry which is preliminary data.</text>
</comment>
<evidence type="ECO:0000313" key="6">
    <source>
        <dbReference type="EMBL" id="ORA11417.1"/>
    </source>
</evidence>
<accession>A0A1W9ZBN7</accession>
<dbReference type="Pfam" id="PF01037">
    <property type="entry name" value="AsnC_trans_reg"/>
    <property type="match status" value="1"/>
</dbReference>
<dbReference type="EMBL" id="MVHG01000053">
    <property type="protein sequence ID" value="ORA11417.1"/>
    <property type="molecule type" value="Genomic_DNA"/>
</dbReference>
<dbReference type="Pfam" id="PF13404">
    <property type="entry name" value="HTH_AsnC-type"/>
    <property type="match status" value="2"/>
</dbReference>
<feature type="compositionally biased region" description="Basic residues" evidence="4">
    <location>
        <begin position="1"/>
        <end position="12"/>
    </location>
</feature>
<keyword evidence="7" id="KW-1185">Reference proteome</keyword>
<dbReference type="InterPro" id="IPR036388">
    <property type="entry name" value="WH-like_DNA-bd_sf"/>
</dbReference>
<dbReference type="PROSITE" id="PS50956">
    <property type="entry name" value="HTH_ASNC_2"/>
    <property type="match status" value="2"/>
</dbReference>
<evidence type="ECO:0000259" key="5">
    <source>
        <dbReference type="PROSITE" id="PS50956"/>
    </source>
</evidence>
<dbReference type="Gene3D" id="1.10.10.10">
    <property type="entry name" value="Winged helix-like DNA-binding domain superfamily/Winged helix DNA-binding domain"/>
    <property type="match status" value="2"/>
</dbReference>
<dbReference type="GO" id="GO:0005829">
    <property type="term" value="C:cytosol"/>
    <property type="evidence" value="ECO:0007669"/>
    <property type="project" value="TreeGrafter"/>
</dbReference>
<gene>
    <name evidence="6" type="ORF">BST14_18570</name>
</gene>
<name>A0A1W9ZBN7_MYCAI</name>
<evidence type="ECO:0000256" key="4">
    <source>
        <dbReference type="SAM" id="MobiDB-lite"/>
    </source>
</evidence>
<dbReference type="GO" id="GO:0043565">
    <property type="term" value="F:sequence-specific DNA binding"/>
    <property type="evidence" value="ECO:0007669"/>
    <property type="project" value="InterPro"/>
</dbReference>
<dbReference type="Gene3D" id="3.30.70.920">
    <property type="match status" value="2"/>
</dbReference>
<feature type="region of interest" description="Disordered" evidence="4">
    <location>
        <begin position="1"/>
        <end position="24"/>
    </location>
</feature>
<dbReference type="Pfam" id="PF22482">
    <property type="entry name" value="AsnC_trans_reg_3"/>
    <property type="match status" value="1"/>
</dbReference>
<dbReference type="PANTHER" id="PTHR30154:SF34">
    <property type="entry name" value="TRANSCRIPTIONAL REGULATOR AZLB"/>
    <property type="match status" value="1"/>
</dbReference>
<dbReference type="AlphaFoldDB" id="A0A1W9ZBN7"/>